<evidence type="ECO:0000313" key="9">
    <source>
        <dbReference type="EMBL" id="MBA0088021.1"/>
    </source>
</evidence>
<evidence type="ECO:0000313" key="10">
    <source>
        <dbReference type="Proteomes" id="UP000567293"/>
    </source>
</evidence>
<dbReference type="AlphaFoldDB" id="A0A7V8SZH9"/>
<dbReference type="InterPro" id="IPR009056">
    <property type="entry name" value="Cyt_c-like_dom"/>
</dbReference>
<keyword evidence="10" id="KW-1185">Reference proteome</keyword>
<feature type="chain" id="PRO_5031230446" evidence="7">
    <location>
        <begin position="21"/>
        <end position="127"/>
    </location>
</feature>
<dbReference type="GO" id="GO:0009055">
    <property type="term" value="F:electron transfer activity"/>
    <property type="evidence" value="ECO:0007669"/>
    <property type="project" value="InterPro"/>
</dbReference>
<protein>
    <submittedName>
        <fullName evidence="9">Cytochrome c family protein</fullName>
    </submittedName>
</protein>
<evidence type="ECO:0000256" key="6">
    <source>
        <dbReference type="PROSITE-ProRule" id="PRU00433"/>
    </source>
</evidence>
<keyword evidence="7" id="KW-0732">Signal</keyword>
<gene>
    <name evidence="9" type="ORF">HRJ53_23795</name>
</gene>
<keyword evidence="4" id="KW-0249">Electron transport</keyword>
<reference evidence="9" key="1">
    <citation type="submission" date="2020-06" db="EMBL/GenBank/DDBJ databases">
        <title>Legume-microbial interactions unlock mineral nutrients during tropical forest succession.</title>
        <authorList>
            <person name="Epihov D.Z."/>
        </authorList>
    </citation>
    <scope>NUCLEOTIDE SEQUENCE [LARGE SCALE GENOMIC DNA]</scope>
    <source>
        <strain evidence="9">Pan2503</strain>
    </source>
</reference>
<evidence type="ECO:0000256" key="2">
    <source>
        <dbReference type="ARBA" id="ARBA00022617"/>
    </source>
</evidence>
<evidence type="ECO:0000259" key="8">
    <source>
        <dbReference type="PROSITE" id="PS51007"/>
    </source>
</evidence>
<keyword evidence="2 6" id="KW-0349">Heme</keyword>
<feature type="signal peptide" evidence="7">
    <location>
        <begin position="1"/>
        <end position="20"/>
    </location>
</feature>
<dbReference type="GO" id="GO:0020037">
    <property type="term" value="F:heme binding"/>
    <property type="evidence" value="ECO:0007669"/>
    <property type="project" value="InterPro"/>
</dbReference>
<dbReference type="EMBL" id="JACDQQ010002296">
    <property type="protein sequence ID" value="MBA0088021.1"/>
    <property type="molecule type" value="Genomic_DNA"/>
</dbReference>
<dbReference type="InterPro" id="IPR036909">
    <property type="entry name" value="Cyt_c-like_dom_sf"/>
</dbReference>
<dbReference type="PRINTS" id="PR00604">
    <property type="entry name" value="CYTCHRMECIAB"/>
</dbReference>
<dbReference type="Gene3D" id="1.10.760.10">
    <property type="entry name" value="Cytochrome c-like domain"/>
    <property type="match status" value="1"/>
</dbReference>
<dbReference type="InterPro" id="IPR002327">
    <property type="entry name" value="Cyt_c_1A/1B"/>
</dbReference>
<dbReference type="PANTHER" id="PTHR11961">
    <property type="entry name" value="CYTOCHROME C"/>
    <property type="match status" value="1"/>
</dbReference>
<proteinExistence type="predicted"/>
<evidence type="ECO:0000256" key="3">
    <source>
        <dbReference type="ARBA" id="ARBA00022723"/>
    </source>
</evidence>
<dbReference type="GO" id="GO:0046872">
    <property type="term" value="F:metal ion binding"/>
    <property type="evidence" value="ECO:0007669"/>
    <property type="project" value="UniProtKB-KW"/>
</dbReference>
<dbReference type="PROSITE" id="PS51007">
    <property type="entry name" value="CYTC"/>
    <property type="match status" value="1"/>
</dbReference>
<evidence type="ECO:0000256" key="7">
    <source>
        <dbReference type="SAM" id="SignalP"/>
    </source>
</evidence>
<accession>A0A7V8SZH9</accession>
<sequence length="127" mass="13472">MKMVSIAIVALASSAGAAVAGDIAAGEKTFKKCMPCHSIGEAAKNGIGPIQNGLKGRKSGSMPGYSYSDANKNSGIVWDEATFKEYIKDPKAKIPGTKMVFPGIKDEKDAEDLWSFLEQFGPDGKKK</sequence>
<dbReference type="SUPFAM" id="SSF46626">
    <property type="entry name" value="Cytochrome c"/>
    <property type="match status" value="1"/>
</dbReference>
<evidence type="ECO:0000256" key="4">
    <source>
        <dbReference type="ARBA" id="ARBA00022982"/>
    </source>
</evidence>
<evidence type="ECO:0000256" key="1">
    <source>
        <dbReference type="ARBA" id="ARBA00022448"/>
    </source>
</evidence>
<evidence type="ECO:0000256" key="5">
    <source>
        <dbReference type="ARBA" id="ARBA00023004"/>
    </source>
</evidence>
<keyword evidence="5 6" id="KW-0408">Iron</keyword>
<keyword evidence="3 6" id="KW-0479">Metal-binding</keyword>
<name>A0A7V8SZH9_9BACT</name>
<dbReference type="Pfam" id="PF00034">
    <property type="entry name" value="Cytochrom_C"/>
    <property type="match status" value="1"/>
</dbReference>
<keyword evidence="1" id="KW-0813">Transport</keyword>
<comment type="caution">
    <text evidence="9">The sequence shown here is derived from an EMBL/GenBank/DDBJ whole genome shotgun (WGS) entry which is preliminary data.</text>
</comment>
<dbReference type="Proteomes" id="UP000567293">
    <property type="component" value="Unassembled WGS sequence"/>
</dbReference>
<feature type="domain" description="Cytochrome c" evidence="8">
    <location>
        <begin position="21"/>
        <end position="121"/>
    </location>
</feature>
<organism evidence="9 10">
    <name type="scientific">Candidatus Acidiferrum panamense</name>
    <dbReference type="NCBI Taxonomy" id="2741543"/>
    <lineage>
        <taxon>Bacteria</taxon>
        <taxon>Pseudomonadati</taxon>
        <taxon>Acidobacteriota</taxon>
        <taxon>Terriglobia</taxon>
        <taxon>Candidatus Acidiferrales</taxon>
        <taxon>Candidatus Acidiferrum</taxon>
    </lineage>
</organism>